<dbReference type="PANTHER" id="PTHR43767">
    <property type="entry name" value="LONG-CHAIN-FATTY-ACID--COA LIGASE"/>
    <property type="match status" value="1"/>
</dbReference>
<evidence type="ECO:0000259" key="2">
    <source>
        <dbReference type="Pfam" id="PF13193"/>
    </source>
</evidence>
<dbReference type="Pfam" id="PF00501">
    <property type="entry name" value="AMP-binding"/>
    <property type="match status" value="1"/>
</dbReference>
<feature type="domain" description="AMP-binding enzyme C-terminal" evidence="2">
    <location>
        <begin position="465"/>
        <end position="540"/>
    </location>
</feature>
<dbReference type="GO" id="GO:0016878">
    <property type="term" value="F:acid-thiol ligase activity"/>
    <property type="evidence" value="ECO:0007669"/>
    <property type="project" value="UniProtKB-ARBA"/>
</dbReference>
<name>A0A6H0RYL7_9MYCO</name>
<dbReference type="InterPro" id="IPR000873">
    <property type="entry name" value="AMP-dep_synth/lig_dom"/>
</dbReference>
<dbReference type="NCBIfam" id="NF005863">
    <property type="entry name" value="PRK07798.1"/>
    <property type="match status" value="1"/>
</dbReference>
<dbReference type="InterPro" id="IPR050237">
    <property type="entry name" value="ATP-dep_AMP-bd_enzyme"/>
</dbReference>
<dbReference type="InterPro" id="IPR045851">
    <property type="entry name" value="AMP-bd_C_sf"/>
</dbReference>
<dbReference type="SUPFAM" id="SSF56801">
    <property type="entry name" value="Acetyl-CoA synthetase-like"/>
    <property type="match status" value="1"/>
</dbReference>
<sequence>MAEGSPMFTVSAVAEAVAAAIPDRTLVAQGERRYSYRHIVDRSTRLAAYLHAQGLGCHTDRDALAGHEVGQDLLGIYAHNGPEFVEGMLGAFRARVAPFNVNYRYVKNELQYLLADSEASALLYHAAFAPRVAEICDELPHLKVLIQIADGSGNTLLDGAVDYESIVTAEAPAPPVQPSPDDLYVLYTGGTTGMPKGVLWRQHDIFMTAFGGRNMMTGERAGSVEEIVGRVVENPGTKLLILPPLIHGAAQWAAMTAITTGQTLVFPSIVERFDTDDVVRTIEREQVLVATVVGDAMARPLLAALQCSLRDGSADISSLAVVANGGAQLTPHVKQQLIDAKPGLIVIDGVGSSETGAQMSHMSAPGAVSTGTFNAGPDTCVVAEDFASILPPAHDGLGWLAQRGFVPLGYKGDAAKTAKTFPVIDGIRFAIPGDRARHLESGAVELLGRDSVTINSGGEKVFAEEVESAIASHPAVADVVVAGRPSERWGSEVVAVVALADGARADAEDLIRHAESSIARYKLPKAVVFRPVIQRSPAGKADYRWAREQACLGERSAGK</sequence>
<dbReference type="PROSITE" id="PS00455">
    <property type="entry name" value="AMP_BINDING"/>
    <property type="match status" value="1"/>
</dbReference>
<dbReference type="Gene3D" id="3.40.50.12780">
    <property type="entry name" value="N-terminal domain of ligase-like"/>
    <property type="match status" value="1"/>
</dbReference>
<dbReference type="InterPro" id="IPR042099">
    <property type="entry name" value="ANL_N_sf"/>
</dbReference>
<evidence type="ECO:0000313" key="4">
    <source>
        <dbReference type="Proteomes" id="UP000501849"/>
    </source>
</evidence>
<proteinExistence type="predicted"/>
<dbReference type="AlphaFoldDB" id="A0A6H0RYL7"/>
<dbReference type="CDD" id="cd05924">
    <property type="entry name" value="FACL_like_5"/>
    <property type="match status" value="1"/>
</dbReference>
<organism evidence="3 4">
    <name type="scientific">Mycolicibacterium frederiksbergense</name>
    <dbReference type="NCBI Taxonomy" id="117567"/>
    <lineage>
        <taxon>Bacteria</taxon>
        <taxon>Bacillati</taxon>
        <taxon>Actinomycetota</taxon>
        <taxon>Actinomycetes</taxon>
        <taxon>Mycobacteriales</taxon>
        <taxon>Mycobacteriaceae</taxon>
        <taxon>Mycolicibacterium</taxon>
    </lineage>
</organism>
<dbReference type="PANTHER" id="PTHR43767:SF1">
    <property type="entry name" value="NONRIBOSOMAL PEPTIDE SYNTHASE PES1 (EUROFUNG)-RELATED"/>
    <property type="match status" value="1"/>
</dbReference>
<keyword evidence="4" id="KW-1185">Reference proteome</keyword>
<dbReference type="EMBL" id="CP038799">
    <property type="protein sequence ID" value="QIV80293.1"/>
    <property type="molecule type" value="Genomic_DNA"/>
</dbReference>
<protein>
    <submittedName>
        <fullName evidence="3">Acyl-CoA synthetase</fullName>
    </submittedName>
</protein>
<dbReference type="InterPro" id="IPR020845">
    <property type="entry name" value="AMP-binding_CS"/>
</dbReference>
<feature type="domain" description="AMP-dependent synthetase/ligase" evidence="1">
    <location>
        <begin position="16"/>
        <end position="396"/>
    </location>
</feature>
<evidence type="ECO:0000313" key="3">
    <source>
        <dbReference type="EMBL" id="QIV80293.1"/>
    </source>
</evidence>
<dbReference type="Proteomes" id="UP000501849">
    <property type="component" value="Chromosome"/>
</dbReference>
<evidence type="ECO:0000259" key="1">
    <source>
        <dbReference type="Pfam" id="PF00501"/>
    </source>
</evidence>
<dbReference type="InterPro" id="IPR025110">
    <property type="entry name" value="AMP-bd_C"/>
</dbReference>
<dbReference type="Pfam" id="PF13193">
    <property type="entry name" value="AMP-binding_C"/>
    <property type="match status" value="1"/>
</dbReference>
<gene>
    <name evidence="3" type="ORF">EXE63_04790</name>
</gene>
<accession>A0A6H0RYL7</accession>
<reference evidence="3 4" key="1">
    <citation type="submission" date="2019-04" db="EMBL/GenBank/DDBJ databases">
        <title>Draft, Whole-Genome Sequence of the Anthracene-degrading Mycobacterium frederiksbergense LB501T, Isolated from a Polycyclic Aromatic Hydrocarbon (PAH)-Contaminated Soil.</title>
        <authorList>
            <person name="Augelletti F."/>
        </authorList>
    </citation>
    <scope>NUCLEOTIDE SEQUENCE [LARGE SCALE GENOMIC DNA]</scope>
    <source>
        <strain evidence="3 4">LB 501T</strain>
    </source>
</reference>
<dbReference type="KEGG" id="mfre:EXE63_04790"/>
<dbReference type="Gene3D" id="3.30.300.30">
    <property type="match status" value="1"/>
</dbReference>